<evidence type="ECO:0000256" key="6">
    <source>
        <dbReference type="ARBA" id="ARBA00023316"/>
    </source>
</evidence>
<evidence type="ECO:0000313" key="9">
    <source>
        <dbReference type="Proteomes" id="UP000269198"/>
    </source>
</evidence>
<dbReference type="GO" id="GO:0071555">
    <property type="term" value="P:cell wall organization"/>
    <property type="evidence" value="ECO:0007669"/>
    <property type="project" value="UniProtKB-KW"/>
</dbReference>
<evidence type="ECO:0000256" key="4">
    <source>
        <dbReference type="ARBA" id="ARBA00023136"/>
    </source>
</evidence>
<dbReference type="Gene3D" id="3.30.1490.480">
    <property type="entry name" value="Endolytic murein transglycosylase"/>
    <property type="match status" value="1"/>
</dbReference>
<dbReference type="EC" id="4.2.2.29" evidence="7"/>
<keyword evidence="4 7" id="KW-0472">Membrane</keyword>
<comment type="caution">
    <text evidence="8">The sequence shown here is derived from an EMBL/GenBank/DDBJ whole genome shotgun (WGS) entry which is preliminary data.</text>
</comment>
<dbReference type="EMBL" id="RJMB01000015">
    <property type="protein sequence ID" value="RNL83690.1"/>
    <property type="molecule type" value="Genomic_DNA"/>
</dbReference>
<evidence type="ECO:0000256" key="7">
    <source>
        <dbReference type="HAMAP-Rule" id="MF_02065"/>
    </source>
</evidence>
<reference evidence="8 9" key="1">
    <citation type="submission" date="2018-11" db="EMBL/GenBank/DDBJ databases">
        <title>The genome draft of YIM 96095.</title>
        <authorList>
            <person name="Tang S.-K."/>
            <person name="Chunyu W.-X."/>
            <person name="Feng Y.-Z."/>
        </authorList>
    </citation>
    <scope>NUCLEOTIDE SEQUENCE [LARGE SCALE GENOMIC DNA]</scope>
    <source>
        <strain evidence="8 9">YIM 96095</strain>
    </source>
</reference>
<evidence type="ECO:0000256" key="3">
    <source>
        <dbReference type="ARBA" id="ARBA00022989"/>
    </source>
</evidence>
<dbReference type="Pfam" id="PF02618">
    <property type="entry name" value="YceG"/>
    <property type="match status" value="1"/>
</dbReference>
<evidence type="ECO:0000256" key="5">
    <source>
        <dbReference type="ARBA" id="ARBA00023239"/>
    </source>
</evidence>
<keyword evidence="5 7" id="KW-0456">Lyase</keyword>
<evidence type="ECO:0000313" key="8">
    <source>
        <dbReference type="EMBL" id="RNL83690.1"/>
    </source>
</evidence>
<keyword evidence="2 7" id="KW-0812">Transmembrane</keyword>
<comment type="catalytic activity">
    <reaction evidence="7">
        <text>a peptidoglycan chain = a peptidoglycan chain with N-acetyl-1,6-anhydromuramyl-[peptide] at the reducing end + a peptidoglycan chain with N-acetylglucosamine at the non-reducing end.</text>
        <dbReference type="EC" id="4.2.2.29"/>
    </reaction>
</comment>
<dbReference type="NCBIfam" id="TIGR00247">
    <property type="entry name" value="endolytic transglycosylase MltG"/>
    <property type="match status" value="1"/>
</dbReference>
<proteinExistence type="inferred from homology"/>
<comment type="function">
    <text evidence="7">Functions as a peptidoglycan terminase that cleaves nascent peptidoglycan strands endolytically to terminate their elongation.</text>
</comment>
<organism evidence="8 9">
    <name type="scientific">Halostreptopolyspora alba</name>
    <dbReference type="NCBI Taxonomy" id="2487137"/>
    <lineage>
        <taxon>Bacteria</taxon>
        <taxon>Bacillati</taxon>
        <taxon>Actinomycetota</taxon>
        <taxon>Actinomycetes</taxon>
        <taxon>Streptosporangiales</taxon>
        <taxon>Nocardiopsidaceae</taxon>
        <taxon>Halostreptopolyspora</taxon>
    </lineage>
</organism>
<evidence type="ECO:0000256" key="1">
    <source>
        <dbReference type="ARBA" id="ARBA00022475"/>
    </source>
</evidence>
<keyword evidence="9" id="KW-1185">Reference proteome</keyword>
<dbReference type="Proteomes" id="UP000269198">
    <property type="component" value="Unassembled WGS sequence"/>
</dbReference>
<sequence>MTGAAAVLALAVAAGGLALRAYVFPPDFDGEGSGEVEIVIKDGETGAQVGDTLVEAGVVASTRAFTNALGGEELTPGTYRLRSEMSAESAVDLLLDPSARADNKVTVREGLRSTQVLDLVAEETPIEREELQAAYENHEALGLPEYAEEGPEGYLYPDTYTITPDVEAEDVLATMVERFKRTAEEIGLEERAAESGLTPNEVMANAAIVQAESGSAEDMPKISRVVYNRLDAEMELGMDSTCFYVIDEYGIALTEDQLQQCREAGSDYATYGRKGLPAGPFVSPGKDALNAALDPADGDWLYFVATDPEEGVTEFAETSEEFERLKDEFEENRSE</sequence>
<evidence type="ECO:0000256" key="2">
    <source>
        <dbReference type="ARBA" id="ARBA00022692"/>
    </source>
</evidence>
<keyword evidence="3 7" id="KW-1133">Transmembrane helix</keyword>
<dbReference type="PANTHER" id="PTHR30518">
    <property type="entry name" value="ENDOLYTIC MUREIN TRANSGLYCOSYLASE"/>
    <property type="match status" value="1"/>
</dbReference>
<protein>
    <recommendedName>
        <fullName evidence="7">Endolytic murein transglycosylase</fullName>
        <ecNumber evidence="7">4.2.2.29</ecNumber>
    </recommendedName>
    <alternativeName>
        <fullName evidence="7">Peptidoglycan lytic transglycosylase</fullName>
    </alternativeName>
    <alternativeName>
        <fullName evidence="7">Peptidoglycan polymerization terminase</fullName>
    </alternativeName>
</protein>
<dbReference type="GO" id="GO:0009252">
    <property type="term" value="P:peptidoglycan biosynthetic process"/>
    <property type="evidence" value="ECO:0007669"/>
    <property type="project" value="UniProtKB-UniRule"/>
</dbReference>
<dbReference type="HAMAP" id="MF_02065">
    <property type="entry name" value="MltG"/>
    <property type="match status" value="1"/>
</dbReference>
<dbReference type="OrthoDB" id="9814591at2"/>
<feature type="site" description="Important for catalytic activity" evidence="7">
    <location>
        <position position="212"/>
    </location>
</feature>
<gene>
    <name evidence="7 8" type="primary">mltG</name>
    <name evidence="8" type="ORF">EFW17_15530</name>
</gene>
<dbReference type="AlphaFoldDB" id="A0A3N0E7D5"/>
<keyword evidence="6 7" id="KW-0961">Cell wall biogenesis/degradation</keyword>
<name>A0A3N0E7D5_9ACTN</name>
<accession>A0A3N0E7D5</accession>
<dbReference type="PANTHER" id="PTHR30518:SF2">
    <property type="entry name" value="ENDOLYTIC MUREIN TRANSGLYCOSYLASE"/>
    <property type="match status" value="1"/>
</dbReference>
<comment type="similarity">
    <text evidence="7">Belongs to the transglycosylase MltG family.</text>
</comment>
<keyword evidence="1 7" id="KW-1003">Cell membrane</keyword>
<dbReference type="InterPro" id="IPR003770">
    <property type="entry name" value="MLTG-like"/>
</dbReference>
<dbReference type="GO" id="GO:0008932">
    <property type="term" value="F:lytic endotransglycosylase activity"/>
    <property type="evidence" value="ECO:0007669"/>
    <property type="project" value="UniProtKB-UniRule"/>
</dbReference>
<dbReference type="GO" id="GO:0005886">
    <property type="term" value="C:plasma membrane"/>
    <property type="evidence" value="ECO:0007669"/>
    <property type="project" value="UniProtKB-UniRule"/>
</dbReference>